<reference evidence="3" key="1">
    <citation type="journal article" date="2019" name="Mol. Biol. Evol.">
        <title>Blast fungal genomes show frequent chromosomal changes, gene gains and losses, and effector gene turnover.</title>
        <authorList>
            <person name="Gomez Luciano L.B."/>
            <person name="Jason Tsai I."/>
            <person name="Chuma I."/>
            <person name="Tosa Y."/>
            <person name="Chen Y.H."/>
            <person name="Li J.Y."/>
            <person name="Li M.Y."/>
            <person name="Jade Lu M.Y."/>
            <person name="Nakayashiki H."/>
            <person name="Li W.H."/>
        </authorList>
    </citation>
    <scope>NUCLEOTIDE SEQUENCE</scope>
    <source>
        <strain evidence="3">NI907</strain>
    </source>
</reference>
<protein>
    <recommendedName>
        <fullName evidence="1">Condensation domain-containing protein</fullName>
    </recommendedName>
</protein>
<dbReference type="Gene3D" id="3.30.559.10">
    <property type="entry name" value="Chloramphenicol acetyltransferase-like domain"/>
    <property type="match status" value="1"/>
</dbReference>
<sequence>MDVDYAYPAPPGQVEFLYQGSRKEQGWVLQAMRRMPATADQNTWIKYTSLLAERNDILRTCWLQASDATLIGVVLRNPNPDVTRISCQDEKEAASVFETTWDERFVFGKPFIRYKIITYPDGSWDLITKMDHAVYDGTFLGIFDDHYSAILKGQPAPRHTTFKDFAFYIFEQDKSKCLEYWRERPAGWAGYDSMGARNRWINASTPMCNTAIRRPLHTTNVDQLASDHGVTPAIFFQGAFQVWLSRATNSSDVAFDYLLTGRNVDLPDPQIINGTTANFLPMRIKVGPEDSIVSFLRRTQDDFWAMTDHSDVGLVDIYKTAGLERKRARSRSVYLPAFRTGPV</sequence>
<dbReference type="GeneID" id="41957606"/>
<organism evidence="2 3">
    <name type="scientific">Pyricularia grisea</name>
    <name type="common">Crabgrass-specific blast fungus</name>
    <name type="synonym">Magnaporthe grisea</name>
    <dbReference type="NCBI Taxonomy" id="148305"/>
    <lineage>
        <taxon>Eukaryota</taxon>
        <taxon>Fungi</taxon>
        <taxon>Dikarya</taxon>
        <taxon>Ascomycota</taxon>
        <taxon>Pezizomycotina</taxon>
        <taxon>Sordariomycetes</taxon>
        <taxon>Sordariomycetidae</taxon>
        <taxon>Magnaporthales</taxon>
        <taxon>Pyriculariaceae</taxon>
        <taxon>Pyricularia</taxon>
    </lineage>
</organism>
<dbReference type="InterPro" id="IPR023213">
    <property type="entry name" value="CAT-like_dom_sf"/>
</dbReference>
<dbReference type="GO" id="GO:0043041">
    <property type="term" value="P:amino acid activation for nonribosomal peptide biosynthetic process"/>
    <property type="evidence" value="ECO:0007669"/>
    <property type="project" value="TreeGrafter"/>
</dbReference>
<dbReference type="GO" id="GO:0003824">
    <property type="term" value="F:catalytic activity"/>
    <property type="evidence" value="ECO:0007669"/>
    <property type="project" value="InterPro"/>
</dbReference>
<evidence type="ECO:0000259" key="1">
    <source>
        <dbReference type="Pfam" id="PF00668"/>
    </source>
</evidence>
<accession>A0A6P8BDG5</accession>
<evidence type="ECO:0000313" key="3">
    <source>
        <dbReference type="RefSeq" id="XP_030985273.1"/>
    </source>
</evidence>
<dbReference type="PANTHER" id="PTHR45527">
    <property type="entry name" value="NONRIBOSOMAL PEPTIDE SYNTHETASE"/>
    <property type="match status" value="1"/>
</dbReference>
<dbReference type="SUPFAM" id="SSF52777">
    <property type="entry name" value="CoA-dependent acyltransferases"/>
    <property type="match status" value="2"/>
</dbReference>
<dbReference type="GO" id="GO:0005737">
    <property type="term" value="C:cytoplasm"/>
    <property type="evidence" value="ECO:0007669"/>
    <property type="project" value="TreeGrafter"/>
</dbReference>
<dbReference type="AlphaFoldDB" id="A0A6P8BDG5"/>
<dbReference type="RefSeq" id="XP_030985273.1">
    <property type="nucleotide sequence ID" value="XM_031122695.1"/>
</dbReference>
<dbReference type="InterPro" id="IPR001242">
    <property type="entry name" value="Condensation_dom"/>
</dbReference>
<dbReference type="KEGG" id="pgri:PgNI_02634"/>
<reference evidence="3" key="3">
    <citation type="submission" date="2025-08" db="UniProtKB">
        <authorList>
            <consortium name="RefSeq"/>
        </authorList>
    </citation>
    <scope>IDENTIFICATION</scope>
    <source>
        <strain evidence="3">NI907</strain>
    </source>
</reference>
<keyword evidence="2" id="KW-1185">Reference proteome</keyword>
<feature type="domain" description="Condensation" evidence="1">
    <location>
        <begin position="7"/>
        <end position="330"/>
    </location>
</feature>
<dbReference type="GO" id="GO:0031177">
    <property type="term" value="F:phosphopantetheine binding"/>
    <property type="evidence" value="ECO:0007669"/>
    <property type="project" value="TreeGrafter"/>
</dbReference>
<name>A0A6P8BDG5_PYRGI</name>
<dbReference type="PANTHER" id="PTHR45527:SF1">
    <property type="entry name" value="FATTY ACID SYNTHASE"/>
    <property type="match status" value="1"/>
</dbReference>
<dbReference type="Pfam" id="PF00668">
    <property type="entry name" value="Condensation"/>
    <property type="match status" value="1"/>
</dbReference>
<gene>
    <name evidence="3" type="ORF">PgNI_02634</name>
</gene>
<dbReference type="GO" id="GO:0044550">
    <property type="term" value="P:secondary metabolite biosynthetic process"/>
    <property type="evidence" value="ECO:0007669"/>
    <property type="project" value="TreeGrafter"/>
</dbReference>
<reference evidence="3" key="2">
    <citation type="submission" date="2019-10" db="EMBL/GenBank/DDBJ databases">
        <authorList>
            <consortium name="NCBI Genome Project"/>
        </authorList>
    </citation>
    <scope>NUCLEOTIDE SEQUENCE</scope>
    <source>
        <strain evidence="3">NI907</strain>
    </source>
</reference>
<evidence type="ECO:0000313" key="2">
    <source>
        <dbReference type="Proteomes" id="UP000515153"/>
    </source>
</evidence>
<dbReference type="Gene3D" id="3.30.559.30">
    <property type="entry name" value="Nonribosomal peptide synthetase, condensation domain"/>
    <property type="match status" value="1"/>
</dbReference>
<proteinExistence type="predicted"/>
<dbReference type="Proteomes" id="UP000515153">
    <property type="component" value="Unplaced"/>
</dbReference>